<organism evidence="2 3">
    <name type="scientific">Flavobacterium beibuense F44-8</name>
    <dbReference type="NCBI Taxonomy" id="1406840"/>
    <lineage>
        <taxon>Bacteria</taxon>
        <taxon>Pseudomonadati</taxon>
        <taxon>Bacteroidota</taxon>
        <taxon>Flavobacteriia</taxon>
        <taxon>Flavobacteriales</taxon>
        <taxon>Flavobacteriaceae</taxon>
        <taxon>Flavobacterium</taxon>
    </lineage>
</organism>
<dbReference type="EMBL" id="JRLV01000016">
    <property type="protein sequence ID" value="KGO79511.1"/>
    <property type="molecule type" value="Genomic_DNA"/>
</dbReference>
<keyword evidence="1" id="KW-0732">Signal</keyword>
<proteinExistence type="predicted"/>
<keyword evidence="3" id="KW-1185">Reference proteome</keyword>
<dbReference type="RefSeq" id="WP_035135011.1">
    <property type="nucleotide sequence ID" value="NZ_JRLV01000016.1"/>
</dbReference>
<evidence type="ECO:0000313" key="3">
    <source>
        <dbReference type="Proteomes" id="UP000030129"/>
    </source>
</evidence>
<name>A0A0A2LJT0_9FLAO</name>
<evidence type="ECO:0000256" key="1">
    <source>
        <dbReference type="SAM" id="SignalP"/>
    </source>
</evidence>
<dbReference type="SUPFAM" id="SSF49464">
    <property type="entry name" value="Carboxypeptidase regulatory domain-like"/>
    <property type="match status" value="1"/>
</dbReference>
<accession>A0A0A2LJT0</accession>
<dbReference type="Proteomes" id="UP000030129">
    <property type="component" value="Unassembled WGS sequence"/>
</dbReference>
<dbReference type="STRING" id="1406840.Q763_13245"/>
<feature type="chain" id="PRO_5001990356" evidence="1">
    <location>
        <begin position="21"/>
        <end position="250"/>
    </location>
</feature>
<gene>
    <name evidence="2" type="ORF">Q763_13245</name>
</gene>
<dbReference type="InterPro" id="IPR008969">
    <property type="entry name" value="CarboxyPept-like_regulatory"/>
</dbReference>
<comment type="caution">
    <text evidence="2">The sequence shown here is derived from an EMBL/GenBank/DDBJ whole genome shotgun (WGS) entry which is preliminary data.</text>
</comment>
<evidence type="ECO:0000313" key="2">
    <source>
        <dbReference type="EMBL" id="KGO79511.1"/>
    </source>
</evidence>
<sequence length="250" mass="28030">MKIKLLFVSFLLTLVTYAQERQPIKGRVVAGGIPIPERGVVNLNSRTDTKSDNSGNFTIMAMVNDTIVVQSNSYYTKRVIVRENNLKQILVVDLGAFELEEVIIDKYGDINAESLGLVPEGQKQYTRAEKRLFTAGEIKSVWDVVAMVLGMASLDAIINAITGKTKVLKKELEYETKSTAMTQIYSLYTEEDINTKLGIPKEYVGGFVYYAAEDSDVLMAISENNDEKAKFLLGNLAFKYLEILKEKEEE</sequence>
<feature type="signal peptide" evidence="1">
    <location>
        <begin position="1"/>
        <end position="20"/>
    </location>
</feature>
<dbReference type="eggNOG" id="ENOG5030Z4T">
    <property type="taxonomic scope" value="Bacteria"/>
</dbReference>
<protein>
    <submittedName>
        <fullName evidence="2">Uncharacterized protein</fullName>
    </submittedName>
</protein>
<dbReference type="AlphaFoldDB" id="A0A0A2LJT0"/>
<reference evidence="2 3" key="1">
    <citation type="submission" date="2013-09" db="EMBL/GenBank/DDBJ databases">
        <authorList>
            <person name="Zeng Z."/>
            <person name="Chen C."/>
        </authorList>
    </citation>
    <scope>NUCLEOTIDE SEQUENCE [LARGE SCALE GENOMIC DNA]</scope>
    <source>
        <strain evidence="2 3">F44-8</strain>
    </source>
</reference>